<accession>A0ACB8UYN3</accession>
<protein>
    <submittedName>
        <fullName evidence="1">Uncharacterized protein</fullName>
    </submittedName>
</protein>
<organism evidence="1">
    <name type="scientific">Ophidiomyces ophidiicola</name>
    <dbReference type="NCBI Taxonomy" id="1387563"/>
    <lineage>
        <taxon>Eukaryota</taxon>
        <taxon>Fungi</taxon>
        <taxon>Dikarya</taxon>
        <taxon>Ascomycota</taxon>
        <taxon>Pezizomycotina</taxon>
        <taxon>Eurotiomycetes</taxon>
        <taxon>Eurotiomycetidae</taxon>
        <taxon>Onygenales</taxon>
        <taxon>Onygenaceae</taxon>
        <taxon>Ophidiomyces</taxon>
    </lineage>
</organism>
<evidence type="ECO:0000313" key="1">
    <source>
        <dbReference type="EMBL" id="KAI2388445.1"/>
    </source>
</evidence>
<sequence length="323" mass="35343">MALAVRRWGNWLTTRAPASSASTVASSSSVTSSAATTTVSSSSSAVDTAKATPTPSTSSATQTSSAPAPTNSDVEVCHADKKSDIYPFCKPTKDQNVYVDETYYVTWDVDAFRINSTVQITINYVNTTENEGKSAHTSDRVPNKLGFITVRMDKAWLRDKSRNNLTIGLVDYDLATDDHSVKKTGPTISLTKKPIEHYPPPPPSKPNKLGLMVGLPVSLFVVFLIACGLCFGMRKHRRIGLGSIMGRSKGYGGAKSRIERLGGGGTRGRRRERSSIRMHDLDDADRYTDDPSRARSDADGFTEVERSQDHAFRTEVPKMKSWK</sequence>
<dbReference type="EMBL" id="JALBCA010000031">
    <property type="protein sequence ID" value="KAI2388445.1"/>
    <property type="molecule type" value="Genomic_DNA"/>
</dbReference>
<gene>
    <name evidence="1" type="ORF">LOY88_002641</name>
</gene>
<name>A0ACB8UYN3_9EURO</name>
<reference evidence="1" key="1">
    <citation type="journal article" date="2022" name="bioRxiv">
        <title>Population genetic analysis of Ophidiomyces ophidiicola, the causative agent of snake fungal disease, indicates recent introductions to the USA.</title>
        <authorList>
            <person name="Ladner J.T."/>
            <person name="Palmer J.M."/>
            <person name="Ettinger C.L."/>
            <person name="Stajich J.E."/>
            <person name="Farrell T.M."/>
            <person name="Glorioso B.M."/>
            <person name="Lawson B."/>
            <person name="Price S.J."/>
            <person name="Stengle A.G."/>
            <person name="Grear D.A."/>
            <person name="Lorch J.M."/>
        </authorList>
    </citation>
    <scope>NUCLEOTIDE SEQUENCE</scope>
    <source>
        <strain evidence="1">NWHC 24266-5</strain>
    </source>
</reference>
<comment type="caution">
    <text evidence="1">The sequence shown here is derived from an EMBL/GenBank/DDBJ whole genome shotgun (WGS) entry which is preliminary data.</text>
</comment>
<proteinExistence type="predicted"/>